<dbReference type="WBParaSite" id="TMUE_0000002169.1">
    <property type="protein sequence ID" value="TMUE_0000002169.1"/>
    <property type="gene ID" value="WBGene00298022"/>
</dbReference>
<evidence type="ECO:0000313" key="2">
    <source>
        <dbReference type="Proteomes" id="UP000046395"/>
    </source>
</evidence>
<sequence>MELLIGPLEFVTENMLTTGVTSKVLDKDVFLRSFRHVMKRQATKGKHPEKVQVKDSTKPVYNASRKSDFRGRTANKNKFIRCLKTAFYLMFSLTALVSVGVWLVLTYGDDHLVKLLQTGYDDALVRFRSVRNKALPVYFSIKESIVSFVTVAIQPIATVIGETITDLLIYYLYLLKSLIIPLLLDWQKLADICYQAISDTVHLMLDAAAMLSLSVRSFFESR</sequence>
<keyword evidence="1" id="KW-0812">Transmembrane</keyword>
<evidence type="ECO:0000256" key="1">
    <source>
        <dbReference type="SAM" id="Phobius"/>
    </source>
</evidence>
<keyword evidence="2" id="KW-1185">Reference proteome</keyword>
<feature type="transmembrane region" description="Helical" evidence="1">
    <location>
        <begin position="86"/>
        <end position="105"/>
    </location>
</feature>
<proteinExistence type="predicted"/>
<evidence type="ECO:0000313" key="3">
    <source>
        <dbReference type="WBParaSite" id="TMUE_0000002169.1"/>
    </source>
</evidence>
<name>A0A5S6Q4T8_TRIMR</name>
<dbReference type="Proteomes" id="UP000046395">
    <property type="component" value="Unassembled WGS sequence"/>
</dbReference>
<keyword evidence="1" id="KW-0472">Membrane</keyword>
<protein>
    <submittedName>
        <fullName evidence="3">Transmembrane protein 245</fullName>
    </submittedName>
</protein>
<feature type="transmembrane region" description="Helical" evidence="1">
    <location>
        <begin position="145"/>
        <end position="173"/>
    </location>
</feature>
<dbReference type="AlphaFoldDB" id="A0A5S6Q4T8"/>
<keyword evidence="1" id="KW-1133">Transmembrane helix</keyword>
<reference evidence="3" key="1">
    <citation type="submission" date="2019-12" db="UniProtKB">
        <authorList>
            <consortium name="WormBaseParasite"/>
        </authorList>
    </citation>
    <scope>IDENTIFICATION</scope>
</reference>
<accession>A0A5S6Q4T8</accession>
<organism evidence="2 3">
    <name type="scientific">Trichuris muris</name>
    <name type="common">Mouse whipworm</name>
    <dbReference type="NCBI Taxonomy" id="70415"/>
    <lineage>
        <taxon>Eukaryota</taxon>
        <taxon>Metazoa</taxon>
        <taxon>Ecdysozoa</taxon>
        <taxon>Nematoda</taxon>
        <taxon>Enoplea</taxon>
        <taxon>Dorylaimia</taxon>
        <taxon>Trichinellida</taxon>
        <taxon>Trichuridae</taxon>
        <taxon>Trichuris</taxon>
    </lineage>
</organism>